<proteinExistence type="predicted"/>
<reference evidence="1 2" key="1">
    <citation type="submission" date="2019-03" db="EMBL/GenBank/DDBJ databases">
        <title>Metabolic potential of uncultured bacteria and archaea associated with petroleum seepage in deep-sea sediments.</title>
        <authorList>
            <person name="Dong X."/>
            <person name="Hubert C."/>
        </authorList>
    </citation>
    <scope>NUCLEOTIDE SEQUENCE [LARGE SCALE GENOMIC DNA]</scope>
    <source>
        <strain evidence="1">E44_bin7</strain>
    </source>
</reference>
<dbReference type="SUPFAM" id="SSF102588">
    <property type="entry name" value="LmbE-like"/>
    <property type="match status" value="1"/>
</dbReference>
<dbReference type="AlphaFoldDB" id="A0A523S266"/>
<comment type="caution">
    <text evidence="1">The sequence shown here is derived from an EMBL/GenBank/DDBJ whole genome shotgun (WGS) entry which is preliminary data.</text>
</comment>
<dbReference type="Pfam" id="PF02585">
    <property type="entry name" value="PIG-L"/>
    <property type="match status" value="1"/>
</dbReference>
<dbReference type="PANTHER" id="PTHR12993">
    <property type="entry name" value="N-ACETYLGLUCOSAMINYL-PHOSPHATIDYLINOSITOL DE-N-ACETYLASE-RELATED"/>
    <property type="match status" value="1"/>
</dbReference>
<dbReference type="InterPro" id="IPR024078">
    <property type="entry name" value="LmbE-like_dom_sf"/>
</dbReference>
<protein>
    <submittedName>
        <fullName evidence="1">PIG-L family deacetylase</fullName>
    </submittedName>
</protein>
<dbReference type="Proteomes" id="UP000316360">
    <property type="component" value="Unassembled WGS sequence"/>
</dbReference>
<dbReference type="PANTHER" id="PTHR12993:SF30">
    <property type="entry name" value="N-ACETYL-ALPHA-D-GLUCOSAMINYL L-MALATE DEACETYLASE 1"/>
    <property type="match status" value="1"/>
</dbReference>
<evidence type="ECO:0000313" key="2">
    <source>
        <dbReference type="Proteomes" id="UP000316360"/>
    </source>
</evidence>
<organism evidence="1 2">
    <name type="scientific">Aerophobetes bacterium</name>
    <dbReference type="NCBI Taxonomy" id="2030807"/>
    <lineage>
        <taxon>Bacteria</taxon>
        <taxon>Candidatus Aerophobota</taxon>
    </lineage>
</organism>
<dbReference type="Gene3D" id="3.40.50.10320">
    <property type="entry name" value="LmbE-like"/>
    <property type="match status" value="1"/>
</dbReference>
<dbReference type="EMBL" id="SOKJ01000117">
    <property type="protein sequence ID" value="TET11961.1"/>
    <property type="molecule type" value="Genomic_DNA"/>
</dbReference>
<accession>A0A523S266</accession>
<name>A0A523S266_UNCAE</name>
<evidence type="ECO:0000313" key="1">
    <source>
        <dbReference type="EMBL" id="TET11961.1"/>
    </source>
</evidence>
<sequence length="224" mass="25625">MRVLVFGAHPDDETIGMGGTIYKHTQRGDGVWVVIMTHGDAGSMEVSSEELIELRKKETVAACKVLGVANVEFLGFKDEFLFLNEDTLTKVGKIIRSYKPHRVYAHHGDVSLSEDNLDHINTFRIVSRTVFALKWPFLPQMGKEAWEVKEFYAYEVLSPIQEPNAFVDITDVMKVKLEAMAKYESQMKWGLWDKAVKSLNNFRAKINRRGEYAEAFKVIKTTIF</sequence>
<dbReference type="InterPro" id="IPR003737">
    <property type="entry name" value="GlcNAc_PI_deacetylase-related"/>
</dbReference>
<dbReference type="GO" id="GO:0016811">
    <property type="term" value="F:hydrolase activity, acting on carbon-nitrogen (but not peptide) bonds, in linear amides"/>
    <property type="evidence" value="ECO:0007669"/>
    <property type="project" value="TreeGrafter"/>
</dbReference>
<gene>
    <name evidence="1" type="ORF">E3J84_02215</name>
</gene>